<feature type="domain" description="Rhodanese" evidence="2">
    <location>
        <begin position="17"/>
        <end position="132"/>
    </location>
</feature>
<protein>
    <submittedName>
        <fullName evidence="3">tRNA 2-selenouridine synthase</fullName>
        <ecNumber evidence="3">2.9.1.-</ecNumber>
    </submittedName>
</protein>
<evidence type="ECO:0000259" key="2">
    <source>
        <dbReference type="PROSITE" id="PS50206"/>
    </source>
</evidence>
<keyword evidence="3" id="KW-0808">Transferase</keyword>
<dbReference type="InterPro" id="IPR058840">
    <property type="entry name" value="AAA_SelU"/>
</dbReference>
<dbReference type="PANTHER" id="PTHR30401:SF0">
    <property type="entry name" value="TRNA 2-SELENOURIDINE SYNTHASE"/>
    <property type="match status" value="1"/>
</dbReference>
<dbReference type="Proteomes" id="UP000295794">
    <property type="component" value="Unassembled WGS sequence"/>
</dbReference>
<dbReference type="PANTHER" id="PTHR30401">
    <property type="entry name" value="TRNA 2-SELENOURIDINE SYNTHASE"/>
    <property type="match status" value="1"/>
</dbReference>
<reference evidence="3 5" key="1">
    <citation type="submission" date="2018-06" db="EMBL/GenBank/DDBJ databases">
        <authorList>
            <consortium name="Pathogen Informatics"/>
            <person name="Doyle S."/>
        </authorList>
    </citation>
    <scope>NUCLEOTIDE SEQUENCE [LARGE SCALE GENOMIC DNA]</scope>
    <source>
        <strain evidence="3 5">NCTC11159</strain>
    </source>
</reference>
<dbReference type="Pfam" id="PF00581">
    <property type="entry name" value="Rhodanese"/>
    <property type="match status" value="1"/>
</dbReference>
<accession>A0A377Q3L1</accession>
<dbReference type="Proteomes" id="UP000255108">
    <property type="component" value="Unassembled WGS sequence"/>
</dbReference>
<keyword evidence="6" id="KW-1185">Reference proteome</keyword>
<dbReference type="Pfam" id="PF26341">
    <property type="entry name" value="AAA_SelU"/>
    <property type="match status" value="1"/>
</dbReference>
<dbReference type="Gene3D" id="3.40.250.10">
    <property type="entry name" value="Rhodanese-like domain"/>
    <property type="match status" value="1"/>
</dbReference>
<dbReference type="InterPro" id="IPR036873">
    <property type="entry name" value="Rhodanese-like_dom_sf"/>
</dbReference>
<dbReference type="SMART" id="SM00450">
    <property type="entry name" value="RHOD"/>
    <property type="match status" value="1"/>
</dbReference>
<name>A0A377Q3L1_9NEIS</name>
<evidence type="ECO:0000256" key="1">
    <source>
        <dbReference type="ARBA" id="ARBA00023266"/>
    </source>
</evidence>
<dbReference type="GO" id="GO:0043828">
    <property type="term" value="F:tRNA 2-selenouridine synthase activity"/>
    <property type="evidence" value="ECO:0007669"/>
    <property type="project" value="InterPro"/>
</dbReference>
<dbReference type="EMBL" id="UGHR01000001">
    <property type="protein sequence ID" value="STQ89814.1"/>
    <property type="molecule type" value="Genomic_DNA"/>
</dbReference>
<evidence type="ECO:0000313" key="3">
    <source>
        <dbReference type="EMBL" id="STQ89814.1"/>
    </source>
</evidence>
<evidence type="ECO:0000313" key="5">
    <source>
        <dbReference type="Proteomes" id="UP000255108"/>
    </source>
</evidence>
<dbReference type="EC" id="2.9.1.-" evidence="3"/>
<keyword evidence="1" id="KW-0711">Selenium</keyword>
<proteinExistence type="predicted"/>
<dbReference type="InterPro" id="IPR001763">
    <property type="entry name" value="Rhodanese-like_dom"/>
</dbReference>
<gene>
    <name evidence="3" type="primary">selU</name>
    <name evidence="4" type="ORF">EV682_11473</name>
    <name evidence="3" type="ORF">NCTC11159_00864</name>
</gene>
<evidence type="ECO:0000313" key="6">
    <source>
        <dbReference type="Proteomes" id="UP000295794"/>
    </source>
</evidence>
<dbReference type="EMBL" id="SMBT01000014">
    <property type="protein sequence ID" value="TCU82700.1"/>
    <property type="molecule type" value="Genomic_DNA"/>
</dbReference>
<dbReference type="GO" id="GO:0002098">
    <property type="term" value="P:tRNA wobble uridine modification"/>
    <property type="evidence" value="ECO:0007669"/>
    <property type="project" value="InterPro"/>
</dbReference>
<dbReference type="NCBIfam" id="TIGR03167">
    <property type="entry name" value="tRNA_sel_U_synt"/>
    <property type="match status" value="1"/>
</dbReference>
<reference evidence="4 6" key="2">
    <citation type="submission" date="2019-03" db="EMBL/GenBank/DDBJ databases">
        <title>Genomic Encyclopedia of Type Strains, Phase IV (KMG-IV): sequencing the most valuable type-strain genomes for metagenomic binning, comparative biology and taxonomic classification.</title>
        <authorList>
            <person name="Goeker M."/>
        </authorList>
    </citation>
    <scope>NUCLEOTIDE SEQUENCE [LARGE SCALE GENOMIC DNA]</scope>
    <source>
        <strain evidence="4 6">DSM 3764</strain>
    </source>
</reference>
<dbReference type="InterPro" id="IPR017582">
    <property type="entry name" value="SelU"/>
</dbReference>
<dbReference type="OrthoDB" id="9808735at2"/>
<dbReference type="SUPFAM" id="SSF52821">
    <property type="entry name" value="Rhodanese/Cell cycle control phosphatase"/>
    <property type="match status" value="1"/>
</dbReference>
<dbReference type="NCBIfam" id="NF008750">
    <property type="entry name" value="PRK11784.1-2"/>
    <property type="match status" value="1"/>
</dbReference>
<evidence type="ECO:0000313" key="4">
    <source>
        <dbReference type="EMBL" id="TCU82700.1"/>
    </source>
</evidence>
<dbReference type="PROSITE" id="PS50206">
    <property type="entry name" value="RHODANESE_3"/>
    <property type="match status" value="1"/>
</dbReference>
<sequence>MKNLLVSLVDLPAFEEIIDVRTPLEFADDHIPGAINAPVLSNEERVIVGTLYKQDPFAATKLGAGLVAKNIGVHLASTFKDKPQNWRPLIYCWRGGKRSGSMATWFNLIGWKARQLEGGYKAYRGQVLQLLETLPAASRFIVLAGHTGCGKTRLLHALAQNGAQTLDLEGLAKHRGSVLGSFPATSQPSQKSFDSLLIRHLAQFDPTRPVFVEAESKRVGQIQLPASLMLAIRAADCILVQARFEDRIRFLSDDYASLFDYPANFKTKLARLVETHGKVVLAHWNELIDAGQKAELFSELISKHYDPAYKRSSQSNYLRLADARPLLIDPSGDLNECARQLIVNLAA</sequence>
<dbReference type="NCBIfam" id="NF008752">
    <property type="entry name" value="PRK11784.1-4"/>
    <property type="match status" value="1"/>
</dbReference>
<dbReference type="AlphaFoldDB" id="A0A377Q3L1"/>
<organism evidence="3 5">
    <name type="scientific">Iodobacter fluviatilis</name>
    <dbReference type="NCBI Taxonomy" id="537"/>
    <lineage>
        <taxon>Bacteria</taxon>
        <taxon>Pseudomonadati</taxon>
        <taxon>Pseudomonadota</taxon>
        <taxon>Betaproteobacteria</taxon>
        <taxon>Neisseriales</taxon>
        <taxon>Chitinibacteraceae</taxon>
        <taxon>Iodobacter</taxon>
    </lineage>
</organism>
<dbReference type="RefSeq" id="WP_115226220.1">
    <property type="nucleotide sequence ID" value="NZ_CAWOLO010000014.1"/>
</dbReference>